<accession>A0A392TDC9</accession>
<evidence type="ECO:0000313" key="1">
    <source>
        <dbReference type="EMBL" id="MCI59163.1"/>
    </source>
</evidence>
<dbReference type="EMBL" id="LXQA010558475">
    <property type="protein sequence ID" value="MCI59163.1"/>
    <property type="molecule type" value="Genomic_DNA"/>
</dbReference>
<keyword evidence="2" id="KW-1185">Reference proteome</keyword>
<organism evidence="1 2">
    <name type="scientific">Trifolium medium</name>
    <dbReference type="NCBI Taxonomy" id="97028"/>
    <lineage>
        <taxon>Eukaryota</taxon>
        <taxon>Viridiplantae</taxon>
        <taxon>Streptophyta</taxon>
        <taxon>Embryophyta</taxon>
        <taxon>Tracheophyta</taxon>
        <taxon>Spermatophyta</taxon>
        <taxon>Magnoliopsida</taxon>
        <taxon>eudicotyledons</taxon>
        <taxon>Gunneridae</taxon>
        <taxon>Pentapetalae</taxon>
        <taxon>rosids</taxon>
        <taxon>fabids</taxon>
        <taxon>Fabales</taxon>
        <taxon>Fabaceae</taxon>
        <taxon>Papilionoideae</taxon>
        <taxon>50 kb inversion clade</taxon>
        <taxon>NPAAA clade</taxon>
        <taxon>Hologalegina</taxon>
        <taxon>IRL clade</taxon>
        <taxon>Trifolieae</taxon>
        <taxon>Trifolium</taxon>
    </lineage>
</organism>
<evidence type="ECO:0000313" key="2">
    <source>
        <dbReference type="Proteomes" id="UP000265520"/>
    </source>
</evidence>
<comment type="caution">
    <text evidence="1">The sequence shown here is derived from an EMBL/GenBank/DDBJ whole genome shotgun (WGS) entry which is preliminary data.</text>
</comment>
<protein>
    <submittedName>
        <fullName evidence="1">Uncharacterized protein</fullName>
    </submittedName>
</protein>
<sequence>TDYNCPSTLLRTSLPKYTYLELPCPNHRLGLRCPDLNLGLPCSSATARDFPLLKYHVQETSSNLTNVKKDYN</sequence>
<dbReference type="Proteomes" id="UP000265520">
    <property type="component" value="Unassembled WGS sequence"/>
</dbReference>
<dbReference type="AlphaFoldDB" id="A0A392TDC9"/>
<feature type="non-terminal residue" evidence="1">
    <location>
        <position position="1"/>
    </location>
</feature>
<name>A0A392TDC9_9FABA</name>
<reference evidence="1 2" key="1">
    <citation type="journal article" date="2018" name="Front. Plant Sci.">
        <title>Red Clover (Trifolium pratense) and Zigzag Clover (T. medium) - A Picture of Genomic Similarities and Differences.</title>
        <authorList>
            <person name="Dluhosova J."/>
            <person name="Istvanek J."/>
            <person name="Nedelnik J."/>
            <person name="Repkova J."/>
        </authorList>
    </citation>
    <scope>NUCLEOTIDE SEQUENCE [LARGE SCALE GENOMIC DNA]</scope>
    <source>
        <strain evidence="2">cv. 10/8</strain>
        <tissue evidence="1">Leaf</tissue>
    </source>
</reference>
<proteinExistence type="predicted"/>